<evidence type="ECO:0000259" key="19">
    <source>
        <dbReference type="PROSITE" id="PS50011"/>
    </source>
</evidence>
<dbReference type="InterPro" id="IPR020635">
    <property type="entry name" value="Tyr_kinase_cat_dom"/>
</dbReference>
<dbReference type="PANTHER" id="PTHR24416">
    <property type="entry name" value="TYROSINE-PROTEIN KINASE RECEPTOR"/>
    <property type="match status" value="1"/>
</dbReference>
<feature type="region of interest" description="Disordered" evidence="18">
    <location>
        <begin position="656"/>
        <end position="913"/>
    </location>
</feature>
<dbReference type="PANTHER" id="PTHR24416:SF611">
    <property type="entry name" value="TYROSINE-PROTEIN KINASE TRANSMEMBRANE RECEPTOR ROR"/>
    <property type="match status" value="1"/>
</dbReference>
<dbReference type="Gene3D" id="1.10.510.10">
    <property type="entry name" value="Transferase(Phosphotransferase) domain 1"/>
    <property type="match status" value="1"/>
</dbReference>
<evidence type="ECO:0000256" key="6">
    <source>
        <dbReference type="ARBA" id="ARBA00022490"/>
    </source>
</evidence>
<evidence type="ECO:0000256" key="9">
    <source>
        <dbReference type="ARBA" id="ARBA00022741"/>
    </source>
</evidence>
<feature type="compositionally biased region" description="Basic residues" evidence="18">
    <location>
        <begin position="678"/>
        <end position="691"/>
    </location>
</feature>
<keyword evidence="10 20" id="KW-0418">Kinase</keyword>
<feature type="compositionally biased region" description="Polar residues" evidence="18">
    <location>
        <begin position="875"/>
        <end position="888"/>
    </location>
</feature>
<accession>A0A4E0S1U5</accession>
<feature type="compositionally biased region" description="Polar residues" evidence="18">
    <location>
        <begin position="692"/>
        <end position="710"/>
    </location>
</feature>
<dbReference type="SUPFAM" id="SSF50729">
    <property type="entry name" value="PH domain-like"/>
    <property type="match status" value="1"/>
</dbReference>
<dbReference type="InterPro" id="IPR005189">
    <property type="entry name" value="Focal_adhesion_kin_target_dom"/>
</dbReference>
<reference evidence="20" key="1">
    <citation type="submission" date="2019-03" db="EMBL/GenBank/DDBJ databases">
        <title>Improved annotation for the trematode Fasciola hepatica.</title>
        <authorList>
            <person name="Choi Y.-J."/>
            <person name="Martin J."/>
            <person name="Mitreva M."/>
        </authorList>
    </citation>
    <scope>NUCLEOTIDE SEQUENCE [LARGE SCALE GENOMIC DNA]</scope>
</reference>
<keyword evidence="5" id="KW-1003">Cell membrane</keyword>
<dbReference type="PROSITE" id="PS00109">
    <property type="entry name" value="PROTEIN_KINASE_TYR"/>
    <property type="match status" value="1"/>
</dbReference>
<dbReference type="InterPro" id="IPR050122">
    <property type="entry name" value="RTK"/>
</dbReference>
<evidence type="ECO:0000256" key="13">
    <source>
        <dbReference type="ARBA" id="ARBA00023137"/>
    </source>
</evidence>
<evidence type="ECO:0000256" key="1">
    <source>
        <dbReference type="ARBA" id="ARBA00004167"/>
    </source>
</evidence>
<dbReference type="InterPro" id="IPR011009">
    <property type="entry name" value="Kinase-like_dom_sf"/>
</dbReference>
<evidence type="ECO:0000256" key="15">
    <source>
        <dbReference type="ARBA" id="ARBA00051245"/>
    </source>
</evidence>
<evidence type="ECO:0000256" key="17">
    <source>
        <dbReference type="PROSITE-ProRule" id="PRU10141"/>
    </source>
</evidence>
<protein>
    <recommendedName>
        <fullName evidence="4">non-specific protein-tyrosine kinase</fullName>
        <ecNumber evidence="4">2.7.10.2</ecNumber>
    </recommendedName>
</protein>
<dbReference type="GO" id="GO:0007172">
    <property type="term" value="P:signal complex assembly"/>
    <property type="evidence" value="ECO:0007669"/>
    <property type="project" value="InterPro"/>
</dbReference>
<dbReference type="InterPro" id="IPR001245">
    <property type="entry name" value="Ser-Thr/Tyr_kinase_cat_dom"/>
</dbReference>
<dbReference type="PROSITE" id="PS50011">
    <property type="entry name" value="PROTEIN_KINASE_DOM"/>
    <property type="match status" value="1"/>
</dbReference>
<dbReference type="Pfam" id="PF21477">
    <property type="entry name" value="FERM_C_FAK1"/>
    <property type="match status" value="1"/>
</dbReference>
<proteinExistence type="inferred from homology"/>
<feature type="compositionally biased region" description="Polar residues" evidence="18">
    <location>
        <begin position="800"/>
        <end position="819"/>
    </location>
</feature>
<dbReference type="Pfam" id="PF03623">
    <property type="entry name" value="Focal_AT"/>
    <property type="match status" value="1"/>
</dbReference>
<evidence type="ECO:0000256" key="16">
    <source>
        <dbReference type="ARBA" id="ARBA00061333"/>
    </source>
</evidence>
<keyword evidence="21" id="KW-1185">Reference proteome</keyword>
<dbReference type="GO" id="GO:0005925">
    <property type="term" value="C:focal adhesion"/>
    <property type="evidence" value="ECO:0007669"/>
    <property type="project" value="InterPro"/>
</dbReference>
<keyword evidence="13" id="KW-0829">Tyrosine-protein kinase</keyword>
<dbReference type="InterPro" id="IPR008266">
    <property type="entry name" value="Tyr_kinase_AS"/>
</dbReference>
<dbReference type="GO" id="GO:0005737">
    <property type="term" value="C:cytoplasm"/>
    <property type="evidence" value="ECO:0007669"/>
    <property type="project" value="UniProtKB-SubCell"/>
</dbReference>
<sequence>MGEAEDVLTICTSLGYAKVICAADTTVKELIGMAMRTVSLMSSSQLYGLQTPRDDHNLNSFRHILCRNLTWAEIKKLYHPTELTLAICLYPTKFEEAARNDRSTLFYLHQQAKEIYHAHFKDITDVAMAFEIGCLDIRSFASTSDPCTKDLLDVLDKGRGLNSFFPPCVLQAYKSKALRRAVQHYLVKVQHYSEEDCALDMLNRYLILLKFDRDVVRCSFGAGHGFPVELVIGPRFQVSIMLENAAEPRTVAYFASIKKVMVSKTVSSDGVRYQVRLAIEQSSDPNAPLEIMTFSFQSQEAADTVVHLLEGYCGEAIGAAVHDNGCDMGTASELRSHRGTRENFLPNGCPYRLKETSNSEIQKLEMSRDSVLLEQVLGEGQFGDVYKGIYRKDSHAETMSVAVKTCKIDASPEERGQFLEEARILSEFNHPHIIRLFGVCSEEPIWLVMEYAPLGELRHYLLARNGQIALPLLLTFCYQIVTALTCLEAKRCVHRDIAARNILVARSDWVKLADFGMARMLYDANEFRADKGRKMPIKWMAPESVHHRRFSSASDVWMFGVCMWEILSGGTKPFADMTNAEAAEHVTRGQRLKRPELCPRNLYVVMLECWNTNPQRRPTFAALKPRLRELAAQSREAAKSDYQNSENNALLANPEANDLIPDNLPVNSNHCSSGKVSPTRKPRTNHHHSSGNRKQYAQHTSQHGNSSTAKLPSLHSHWEEVTELEPTGEDSDNGSSRYETSHDFTEDNGQKNKIQCSVNMNDTRTGAVRSTTGSSRSKSLGNTHHQCHSNRRTSPERSRTQTTHLETNVPNYTGVTASGHNRLHSAPNINRDTSPKRKVTGGYDSSEPSSPRSKERVTRQSSNRRRSFEDGIDNQLASDHSRTQNNNGGAHCSETGFRNTTSHTLTEKQPEPIVYDEEFPETNNDRVYLSTVQVVKTVRLASQQLAVAPVEKYPLLVKSIGASVRDLFTSIEAEFGANNIDNEIFLAERQLNASMYQLISTIKDAKLSINRGPLLEEYRRHLLTLCYAIAADAHSLYTSVYEFRNRPVSSRISPR</sequence>
<dbReference type="Gene3D" id="2.30.29.30">
    <property type="entry name" value="Pleckstrin-homology domain (PH domain)/Phosphotyrosine-binding domain (PTB)"/>
    <property type="match status" value="1"/>
</dbReference>
<feature type="compositionally biased region" description="Polar residues" evidence="18">
    <location>
        <begin position="665"/>
        <end position="676"/>
    </location>
</feature>
<keyword evidence="6" id="KW-0963">Cytoplasm</keyword>
<dbReference type="PROSITE" id="PS00107">
    <property type="entry name" value="PROTEIN_KINASE_ATP"/>
    <property type="match status" value="1"/>
</dbReference>
<evidence type="ECO:0000256" key="18">
    <source>
        <dbReference type="SAM" id="MobiDB-lite"/>
    </source>
</evidence>
<evidence type="ECO:0000256" key="3">
    <source>
        <dbReference type="ARBA" id="ARBA00004496"/>
    </source>
</evidence>
<dbReference type="InterPro" id="IPR000719">
    <property type="entry name" value="Prot_kinase_dom"/>
</dbReference>
<dbReference type="EC" id="2.7.10.2" evidence="4"/>
<gene>
    <name evidence="20" type="ORF">D915_002353</name>
</gene>
<dbReference type="SUPFAM" id="SSF47031">
    <property type="entry name" value="Second domain of FERM"/>
    <property type="match status" value="1"/>
</dbReference>
<comment type="subcellular location">
    <subcellularLocation>
        <location evidence="2">Cell membrane</location>
        <topology evidence="2">Peripheral membrane protein</topology>
    </subcellularLocation>
    <subcellularLocation>
        <location evidence="3">Cytoplasm</location>
    </subcellularLocation>
    <subcellularLocation>
        <location evidence="1">Membrane</location>
        <topology evidence="1">Single-pass membrane protein</topology>
    </subcellularLocation>
</comment>
<name>A0A4E0S1U5_FASHE</name>
<dbReference type="FunFam" id="1.10.510.10:FF:000027">
    <property type="entry name" value="Receptor protein-tyrosine kinase"/>
    <property type="match status" value="1"/>
</dbReference>
<evidence type="ECO:0000256" key="2">
    <source>
        <dbReference type="ARBA" id="ARBA00004202"/>
    </source>
</evidence>
<keyword evidence="9 17" id="KW-0547">Nucleotide-binding</keyword>
<dbReference type="GO" id="GO:0007169">
    <property type="term" value="P:cell surface receptor protein tyrosine kinase signaling pathway"/>
    <property type="evidence" value="ECO:0007669"/>
    <property type="project" value="TreeGrafter"/>
</dbReference>
<evidence type="ECO:0000256" key="8">
    <source>
        <dbReference type="ARBA" id="ARBA00022679"/>
    </source>
</evidence>
<dbReference type="SMART" id="SM00219">
    <property type="entry name" value="TyrKc"/>
    <property type="match status" value="1"/>
</dbReference>
<dbReference type="EMBL" id="JXXN02000605">
    <property type="protein sequence ID" value="THD26862.1"/>
    <property type="molecule type" value="Genomic_DNA"/>
</dbReference>
<comment type="catalytic activity">
    <reaction evidence="15">
        <text>L-tyrosyl-[protein] + ATP = O-phospho-L-tyrosyl-[protein] + ADP + H(+)</text>
        <dbReference type="Rhea" id="RHEA:10596"/>
        <dbReference type="Rhea" id="RHEA-COMP:10136"/>
        <dbReference type="Rhea" id="RHEA-COMP:20101"/>
        <dbReference type="ChEBI" id="CHEBI:15378"/>
        <dbReference type="ChEBI" id="CHEBI:30616"/>
        <dbReference type="ChEBI" id="CHEBI:46858"/>
        <dbReference type="ChEBI" id="CHEBI:61978"/>
        <dbReference type="ChEBI" id="CHEBI:456216"/>
        <dbReference type="EC" id="2.7.10.2"/>
    </reaction>
</comment>
<dbReference type="Gene3D" id="1.20.80.10">
    <property type="match status" value="1"/>
</dbReference>
<keyword evidence="7" id="KW-0597">Phosphoprotein</keyword>
<dbReference type="GO" id="GO:0004715">
    <property type="term" value="F:non-membrane spanning protein tyrosine kinase activity"/>
    <property type="evidence" value="ECO:0007669"/>
    <property type="project" value="UniProtKB-EC"/>
</dbReference>
<evidence type="ECO:0000256" key="14">
    <source>
        <dbReference type="ARBA" id="ARBA00051243"/>
    </source>
</evidence>
<evidence type="ECO:0000256" key="7">
    <source>
        <dbReference type="ARBA" id="ARBA00022553"/>
    </source>
</evidence>
<dbReference type="SUPFAM" id="SSF68993">
    <property type="entry name" value="FAT domain of focal adhesion kinase"/>
    <property type="match status" value="1"/>
</dbReference>
<dbReference type="InterPro" id="IPR011993">
    <property type="entry name" value="PH-like_dom_sf"/>
</dbReference>
<keyword evidence="12" id="KW-0472">Membrane</keyword>
<dbReference type="InterPro" id="IPR014352">
    <property type="entry name" value="FERM/acyl-CoA-bd_prot_sf"/>
</dbReference>
<dbReference type="FunFam" id="3.30.200.20:FF:000194">
    <property type="entry name" value="protein-tyrosine kinase 2-beta isoform X1"/>
    <property type="match status" value="1"/>
</dbReference>
<dbReference type="GO" id="GO:0005886">
    <property type="term" value="C:plasma membrane"/>
    <property type="evidence" value="ECO:0007669"/>
    <property type="project" value="UniProtKB-SubCell"/>
</dbReference>
<evidence type="ECO:0000256" key="4">
    <source>
        <dbReference type="ARBA" id="ARBA00011903"/>
    </source>
</evidence>
<evidence type="ECO:0000313" key="21">
    <source>
        <dbReference type="Proteomes" id="UP000230066"/>
    </source>
</evidence>
<organism evidence="20 21">
    <name type="scientific">Fasciola hepatica</name>
    <name type="common">Liver fluke</name>
    <dbReference type="NCBI Taxonomy" id="6192"/>
    <lineage>
        <taxon>Eukaryota</taxon>
        <taxon>Metazoa</taxon>
        <taxon>Spiralia</taxon>
        <taxon>Lophotrochozoa</taxon>
        <taxon>Platyhelminthes</taxon>
        <taxon>Trematoda</taxon>
        <taxon>Digenea</taxon>
        <taxon>Plagiorchiida</taxon>
        <taxon>Echinostomata</taxon>
        <taxon>Echinostomatoidea</taxon>
        <taxon>Fasciolidae</taxon>
        <taxon>Fasciola</taxon>
    </lineage>
</organism>
<dbReference type="Proteomes" id="UP000230066">
    <property type="component" value="Unassembled WGS sequence"/>
</dbReference>
<keyword evidence="11 17" id="KW-0067">ATP-binding</keyword>
<dbReference type="PRINTS" id="PR00109">
    <property type="entry name" value="TYRKINASE"/>
</dbReference>
<comment type="similarity">
    <text evidence="16">Belongs to the protein kinase superfamily. Tyr protein kinase family. Fes/fps subfamily.</text>
</comment>
<dbReference type="Gene3D" id="1.20.120.330">
    <property type="entry name" value="Nucleotidyltransferases domain 2"/>
    <property type="match status" value="1"/>
</dbReference>
<dbReference type="InterPro" id="IPR049385">
    <property type="entry name" value="FAK1-like_FERM_C"/>
</dbReference>
<dbReference type="GO" id="GO:0043235">
    <property type="term" value="C:receptor complex"/>
    <property type="evidence" value="ECO:0007669"/>
    <property type="project" value="TreeGrafter"/>
</dbReference>
<dbReference type="InterPro" id="IPR017441">
    <property type="entry name" value="Protein_kinase_ATP_BS"/>
</dbReference>
<feature type="compositionally biased region" description="Polar residues" evidence="18">
    <location>
        <begin position="751"/>
        <end position="784"/>
    </location>
</feature>
<evidence type="ECO:0000256" key="11">
    <source>
        <dbReference type="ARBA" id="ARBA00022840"/>
    </source>
</evidence>
<comment type="caution">
    <text evidence="20">The sequence shown here is derived from an EMBL/GenBank/DDBJ whole genome shotgun (WGS) entry which is preliminary data.</text>
</comment>
<feature type="compositionally biased region" description="Basic and acidic residues" evidence="18">
    <location>
        <begin position="739"/>
        <end position="750"/>
    </location>
</feature>
<feature type="domain" description="Protein kinase" evidence="19">
    <location>
        <begin position="371"/>
        <end position="627"/>
    </location>
</feature>
<keyword evidence="8" id="KW-0808">Transferase</keyword>
<evidence type="ECO:0000256" key="10">
    <source>
        <dbReference type="ARBA" id="ARBA00022777"/>
    </source>
</evidence>
<dbReference type="Gene3D" id="3.30.200.20">
    <property type="entry name" value="Phosphorylase Kinase, domain 1"/>
    <property type="match status" value="1"/>
</dbReference>
<comment type="catalytic activity">
    <reaction evidence="14">
        <text>L-tyrosyl-[protein] + ATP = O-phospho-L-tyrosyl-[protein] + ADP + H(+)</text>
        <dbReference type="Rhea" id="RHEA:10596"/>
        <dbReference type="Rhea" id="RHEA-COMP:10136"/>
        <dbReference type="Rhea" id="RHEA-COMP:20101"/>
        <dbReference type="ChEBI" id="CHEBI:15378"/>
        <dbReference type="ChEBI" id="CHEBI:30616"/>
        <dbReference type="ChEBI" id="CHEBI:46858"/>
        <dbReference type="ChEBI" id="CHEBI:61978"/>
        <dbReference type="ChEBI" id="CHEBI:456216"/>
        <dbReference type="EC" id="2.7.10.1"/>
    </reaction>
</comment>
<dbReference type="InterPro" id="IPR036137">
    <property type="entry name" value="Focal_adhe_kin_target_dom_sf"/>
</dbReference>
<feature type="binding site" evidence="17">
    <location>
        <position position="404"/>
    </location>
    <ligand>
        <name>ATP</name>
        <dbReference type="ChEBI" id="CHEBI:30616"/>
    </ligand>
</feature>
<dbReference type="GO" id="GO:0005524">
    <property type="term" value="F:ATP binding"/>
    <property type="evidence" value="ECO:0007669"/>
    <property type="project" value="UniProtKB-UniRule"/>
</dbReference>
<evidence type="ECO:0000313" key="20">
    <source>
        <dbReference type="EMBL" id="THD26862.1"/>
    </source>
</evidence>
<dbReference type="InterPro" id="IPR035963">
    <property type="entry name" value="FERM_2"/>
</dbReference>
<dbReference type="GO" id="GO:0004714">
    <property type="term" value="F:transmembrane receptor protein tyrosine kinase activity"/>
    <property type="evidence" value="ECO:0007669"/>
    <property type="project" value="UniProtKB-EC"/>
</dbReference>
<dbReference type="AlphaFoldDB" id="A0A4E0S1U5"/>
<dbReference type="SUPFAM" id="SSF56112">
    <property type="entry name" value="Protein kinase-like (PK-like)"/>
    <property type="match status" value="1"/>
</dbReference>
<evidence type="ECO:0000256" key="12">
    <source>
        <dbReference type="ARBA" id="ARBA00023136"/>
    </source>
</evidence>
<feature type="compositionally biased region" description="Acidic residues" evidence="18">
    <location>
        <begin position="721"/>
        <end position="732"/>
    </location>
</feature>
<dbReference type="Pfam" id="PF07714">
    <property type="entry name" value="PK_Tyr_Ser-Thr"/>
    <property type="match status" value="1"/>
</dbReference>
<evidence type="ECO:0000256" key="5">
    <source>
        <dbReference type="ARBA" id="ARBA00022475"/>
    </source>
</evidence>